<dbReference type="SUPFAM" id="SSF56784">
    <property type="entry name" value="HAD-like"/>
    <property type="match status" value="1"/>
</dbReference>
<keyword evidence="1 3" id="KW-0378">Hydrolase</keyword>
<accession>A0A942TKE0</accession>
<dbReference type="InterPro" id="IPR050155">
    <property type="entry name" value="HAD-like_hydrolase_sf"/>
</dbReference>
<gene>
    <name evidence="3" type="ORF">KHA97_21340</name>
</gene>
<dbReference type="InterPro" id="IPR036412">
    <property type="entry name" value="HAD-like_sf"/>
</dbReference>
<evidence type="ECO:0000313" key="3">
    <source>
        <dbReference type="EMBL" id="MBS4197594.1"/>
    </source>
</evidence>
<dbReference type="InterPro" id="IPR023214">
    <property type="entry name" value="HAD_sf"/>
</dbReference>
<protein>
    <submittedName>
        <fullName evidence="3">HAD hydrolase-like protein</fullName>
    </submittedName>
</protein>
<dbReference type="SFLD" id="SFLDG01129">
    <property type="entry name" value="C1.5:_HAD__Beta-PGM__Phosphata"/>
    <property type="match status" value="1"/>
</dbReference>
<keyword evidence="4" id="KW-1185">Reference proteome</keyword>
<name>A0A942TKE0_9BACI</name>
<reference evidence="3 4" key="1">
    <citation type="submission" date="2021-05" db="EMBL/GenBank/DDBJ databases">
        <title>Novel Bacillus species.</title>
        <authorList>
            <person name="Liu G."/>
        </authorList>
    </citation>
    <scope>NUCLEOTIDE SEQUENCE [LARGE SCALE GENOMIC DNA]</scope>
    <source>
        <strain evidence="4">FJAT-49780</strain>
    </source>
</reference>
<sequence>MKYSTVIFDLDGTLLDTAAGIMIGASYTANKMGSLKLTENQQRSFIGPPIIDSFIRECSFSESKARKAVEIYRQRYKEKGMYEAKVYPRINKMLELLLEKGYKTAVATLKRDDFAKDILKYFGLSDYINVIKGMDHLDSLSKTDIIFMCLKQLKENDFSRVVLIGDSYYDAIGAEEVGIDFIAVTYGYGFKNKEEAKQSKHIFIADSVDEIIRYLKLYDVDRNL</sequence>
<dbReference type="GO" id="GO:0016787">
    <property type="term" value="F:hydrolase activity"/>
    <property type="evidence" value="ECO:0007669"/>
    <property type="project" value="UniProtKB-KW"/>
</dbReference>
<dbReference type="Pfam" id="PF13419">
    <property type="entry name" value="HAD_2"/>
    <property type="match status" value="1"/>
</dbReference>
<dbReference type="PANTHER" id="PTHR43434:SF20">
    <property type="entry name" value="5'-NUCLEOTIDASE"/>
    <property type="match status" value="1"/>
</dbReference>
<dbReference type="Gene3D" id="1.10.150.240">
    <property type="entry name" value="Putative phosphatase, domain 2"/>
    <property type="match status" value="1"/>
</dbReference>
<dbReference type="RefSeq" id="WP_213126809.1">
    <property type="nucleotide sequence ID" value="NZ_JAGYPG010000004.1"/>
</dbReference>
<dbReference type="GO" id="GO:0004713">
    <property type="term" value="F:protein tyrosine kinase activity"/>
    <property type="evidence" value="ECO:0007669"/>
    <property type="project" value="TreeGrafter"/>
</dbReference>
<dbReference type="SFLD" id="SFLDS00003">
    <property type="entry name" value="Haloacid_Dehalogenase"/>
    <property type="match status" value="1"/>
</dbReference>
<dbReference type="InterPro" id="IPR041492">
    <property type="entry name" value="HAD_2"/>
</dbReference>
<dbReference type="GO" id="GO:0005829">
    <property type="term" value="C:cytosol"/>
    <property type="evidence" value="ECO:0007669"/>
    <property type="project" value="TreeGrafter"/>
</dbReference>
<dbReference type="InterPro" id="IPR023198">
    <property type="entry name" value="PGP-like_dom2"/>
</dbReference>
<dbReference type="EMBL" id="JAGYPG010000004">
    <property type="protein sequence ID" value="MBS4197594.1"/>
    <property type="molecule type" value="Genomic_DNA"/>
</dbReference>
<dbReference type="Gene3D" id="3.40.50.1000">
    <property type="entry name" value="HAD superfamily/HAD-like"/>
    <property type="match status" value="1"/>
</dbReference>
<evidence type="ECO:0000313" key="4">
    <source>
        <dbReference type="Proteomes" id="UP000681414"/>
    </source>
</evidence>
<organism evidence="3 4">
    <name type="scientific">Lederbergia citri</name>
    <dbReference type="NCBI Taxonomy" id="2833580"/>
    <lineage>
        <taxon>Bacteria</taxon>
        <taxon>Bacillati</taxon>
        <taxon>Bacillota</taxon>
        <taxon>Bacilli</taxon>
        <taxon>Bacillales</taxon>
        <taxon>Bacillaceae</taxon>
        <taxon>Lederbergia</taxon>
    </lineage>
</organism>
<proteinExistence type="predicted"/>
<keyword evidence="2" id="KW-0460">Magnesium</keyword>
<evidence type="ECO:0000256" key="2">
    <source>
        <dbReference type="ARBA" id="ARBA00022842"/>
    </source>
</evidence>
<dbReference type="PANTHER" id="PTHR43434">
    <property type="entry name" value="PHOSPHOGLYCOLATE PHOSPHATASE"/>
    <property type="match status" value="1"/>
</dbReference>
<dbReference type="AlphaFoldDB" id="A0A942TKE0"/>
<dbReference type="Proteomes" id="UP000681414">
    <property type="component" value="Unassembled WGS sequence"/>
</dbReference>
<evidence type="ECO:0000256" key="1">
    <source>
        <dbReference type="ARBA" id="ARBA00022801"/>
    </source>
</evidence>
<comment type="caution">
    <text evidence="3">The sequence shown here is derived from an EMBL/GenBank/DDBJ whole genome shotgun (WGS) entry which is preliminary data.</text>
</comment>